<gene>
    <name evidence="2" type="ORF">CKALI_11370</name>
</gene>
<dbReference type="KEGG" id="ckw:CKALI_11370"/>
<protein>
    <recommendedName>
        <fullName evidence="4">HNH nuclease domain-containing protein</fullName>
    </recommendedName>
</protein>
<dbReference type="Gene3D" id="1.10.30.50">
    <property type="match status" value="1"/>
</dbReference>
<feature type="compositionally biased region" description="Basic and acidic residues" evidence="1">
    <location>
        <begin position="364"/>
        <end position="374"/>
    </location>
</feature>
<feature type="compositionally biased region" description="Basic residues" evidence="1">
    <location>
        <begin position="428"/>
        <end position="443"/>
    </location>
</feature>
<dbReference type="EMBL" id="CP046452">
    <property type="protein sequence ID" value="QGU03118.1"/>
    <property type="molecule type" value="Genomic_DNA"/>
</dbReference>
<dbReference type="Proteomes" id="UP000427071">
    <property type="component" value="Chromosome"/>
</dbReference>
<sequence>MPWLRLGDTAAMHPRLLGVVEYVDFDERLLNETFGFLVRCATQAAGFITDYVVDFGTATVIAGPSRVRDLLGVCEFAGLMQPIDIEGRRQWKIMEDPEFIHMRLQEELEWEKQRKADNGDPALTIQIRLRDGDACRYCGSVVKWTARKGKIAGTYDHRVPGEAGTLETMVVACGSCNAKRGNDPTADRILPPYPVPEEPYYSDSTIEWINSHPWAQQHGITLVTKRSKDIPPGQVAPCHAKHVAQPALYQVELREPDIDPRADEATDRGTPPHPAARAPRVAPEDTALSPSPETVARGVGQSSDTVRGTAQSPAAASARVSQSECDLALTSEVVSDRFDPSPETVARGLADAYSSAARGSGLRALDEGHDEPLHKISPRPAETMDLPDPADNLPNKSDPADHQCARSGFSGSGRDGSGRAGTADGEGRKRKGSWTIRSRRKKR</sequence>
<feature type="compositionally biased region" description="Polar residues" evidence="1">
    <location>
        <begin position="300"/>
        <end position="322"/>
    </location>
</feature>
<dbReference type="AlphaFoldDB" id="A0A6B8W7Q2"/>
<evidence type="ECO:0000256" key="1">
    <source>
        <dbReference type="SAM" id="MobiDB-lite"/>
    </source>
</evidence>
<name>A0A6B8W7Q2_9CORY</name>
<feature type="region of interest" description="Disordered" evidence="1">
    <location>
        <begin position="260"/>
        <end position="322"/>
    </location>
</feature>
<keyword evidence="3" id="KW-1185">Reference proteome</keyword>
<feature type="compositionally biased region" description="Gly residues" evidence="1">
    <location>
        <begin position="410"/>
        <end position="419"/>
    </location>
</feature>
<organism evidence="2 3">
    <name type="scientific">Corynebacterium kalinowskii</name>
    <dbReference type="NCBI Taxonomy" id="2675216"/>
    <lineage>
        <taxon>Bacteria</taxon>
        <taxon>Bacillati</taxon>
        <taxon>Actinomycetota</taxon>
        <taxon>Actinomycetes</taxon>
        <taxon>Mycobacteriales</taxon>
        <taxon>Corynebacteriaceae</taxon>
        <taxon>Corynebacterium</taxon>
    </lineage>
</organism>
<reference evidence="3" key="1">
    <citation type="submission" date="2019-11" db="EMBL/GenBank/DDBJ databases">
        <title>Complete genome sequence of Corynebacterium kalinowskii 1959, a novel Corynebacterium species isolated from soil of a small paddock in Vilsendorf, Germany.</title>
        <authorList>
            <person name="Schaffert L."/>
            <person name="Ruwe M."/>
            <person name="Milse J."/>
            <person name="Hanuschka K."/>
            <person name="Ortseifen V."/>
            <person name="Droste J."/>
            <person name="Brandt D."/>
            <person name="Schlueter L."/>
            <person name="Kutter Y."/>
            <person name="Vinke S."/>
            <person name="Viehoefer P."/>
            <person name="Jacob L."/>
            <person name="Luebke N.-C."/>
            <person name="Schulte-Berndt E."/>
            <person name="Hain C."/>
            <person name="Linder M."/>
            <person name="Schmidt P."/>
            <person name="Wollenschlaeger L."/>
            <person name="Luttermann T."/>
            <person name="Thieme E."/>
            <person name="Hassa J."/>
            <person name="Haak M."/>
            <person name="Wittchen M."/>
            <person name="Mentz A."/>
            <person name="Persicke M."/>
            <person name="Busche T."/>
            <person name="Ruckert C."/>
        </authorList>
    </citation>
    <scope>NUCLEOTIDE SEQUENCE [LARGE SCALE GENOMIC DNA]</scope>
    <source>
        <strain evidence="3">1959</strain>
    </source>
</reference>
<proteinExistence type="predicted"/>
<feature type="region of interest" description="Disordered" evidence="1">
    <location>
        <begin position="363"/>
        <end position="443"/>
    </location>
</feature>
<accession>A0A6B8W7Q2</accession>
<evidence type="ECO:0000313" key="3">
    <source>
        <dbReference type="Proteomes" id="UP000427071"/>
    </source>
</evidence>
<evidence type="ECO:0008006" key="4">
    <source>
        <dbReference type="Google" id="ProtNLM"/>
    </source>
</evidence>
<dbReference type="RefSeq" id="WP_156193440.1">
    <property type="nucleotide sequence ID" value="NZ_CP046452.1"/>
</dbReference>
<evidence type="ECO:0000313" key="2">
    <source>
        <dbReference type="EMBL" id="QGU03118.1"/>
    </source>
</evidence>